<evidence type="ECO:0000256" key="5">
    <source>
        <dbReference type="SAM" id="Phobius"/>
    </source>
</evidence>
<dbReference type="Proteomes" id="UP000431092">
    <property type="component" value="Unassembled WGS sequence"/>
</dbReference>
<feature type="region of interest" description="Disordered" evidence="4">
    <location>
        <begin position="1"/>
        <end position="24"/>
    </location>
</feature>
<keyword evidence="7" id="KW-1185">Reference proteome</keyword>
<organism evidence="6 7">
    <name type="scientific">Arsenicicoccus cauae</name>
    <dbReference type="NCBI Taxonomy" id="2663847"/>
    <lineage>
        <taxon>Bacteria</taxon>
        <taxon>Bacillati</taxon>
        <taxon>Actinomycetota</taxon>
        <taxon>Actinomycetes</taxon>
        <taxon>Micrococcales</taxon>
        <taxon>Intrasporangiaceae</taxon>
        <taxon>Arsenicicoccus</taxon>
    </lineage>
</organism>
<dbReference type="RefSeq" id="WP_154593407.1">
    <property type="nucleotide sequence ID" value="NZ_WLVL01000037.1"/>
</dbReference>
<dbReference type="GO" id="GO:0016757">
    <property type="term" value="F:glycosyltransferase activity"/>
    <property type="evidence" value="ECO:0007669"/>
    <property type="project" value="UniProtKB-KW"/>
</dbReference>
<dbReference type="EMBL" id="WLVL01000037">
    <property type="protein sequence ID" value="MTB72120.1"/>
    <property type="molecule type" value="Genomic_DNA"/>
</dbReference>
<evidence type="ECO:0000256" key="4">
    <source>
        <dbReference type="SAM" id="MobiDB-lite"/>
    </source>
</evidence>
<name>A0A6I3IQ83_9MICO</name>
<keyword evidence="5" id="KW-1133">Transmembrane helix</keyword>
<sequence>MSPTLAPWSSEVDAPAGAQRAQATVGEPRLGRVHVLIPAHDEEAGIRTTLLALQDQTYQPHTVTVIADNCSDATVQIARAMGVTVVETVGNTDKKAGALNQVLDTLLPTLGEGDLVFVQDADSALDPHFLENAAGFLTRHDHLGAVGGTFRAQPAVQHERTRRSEPLAERWSRVAWNANSRFLQHLQDNEYARYARDVRRLDGKCLVVTGTAAMFRATMLQDLSRARLEGRLPQGDGRGGIYDPRVLTEDNELSFAIMHLGYELLAPPNCLLTTEAMSTWRELWQQRLRWKRGAVENCVQYGVTRVTRPYWGRQLLTMLGVVITALYLADVALTLALGHFMLQPIWLGITAIFCVERFVTVRDKGLRQQLLSATMYELPFDFFLQATHAKAYADAIARTERTW</sequence>
<dbReference type="InterPro" id="IPR029044">
    <property type="entry name" value="Nucleotide-diphossugar_trans"/>
</dbReference>
<feature type="transmembrane region" description="Helical" evidence="5">
    <location>
        <begin position="341"/>
        <end position="359"/>
    </location>
</feature>
<evidence type="ECO:0000256" key="2">
    <source>
        <dbReference type="ARBA" id="ARBA00022676"/>
    </source>
</evidence>
<gene>
    <name evidence="6" type="ORF">GGG17_09090</name>
</gene>
<accession>A0A6I3IQ83</accession>
<dbReference type="Pfam" id="PF13641">
    <property type="entry name" value="Glyco_tranf_2_3"/>
    <property type="match status" value="1"/>
</dbReference>
<comment type="similarity">
    <text evidence="1">Belongs to the glycosyltransferase 2 family.</text>
</comment>
<protein>
    <submittedName>
        <fullName evidence="6">Glycosyltransferase</fullName>
    </submittedName>
</protein>
<dbReference type="SUPFAM" id="SSF53448">
    <property type="entry name" value="Nucleotide-diphospho-sugar transferases"/>
    <property type="match status" value="1"/>
</dbReference>
<dbReference type="PANTHER" id="PTHR43630:SF1">
    <property type="entry name" value="POLY-BETA-1,6-N-ACETYL-D-GLUCOSAMINE SYNTHASE"/>
    <property type="match status" value="1"/>
</dbReference>
<dbReference type="PANTHER" id="PTHR43630">
    <property type="entry name" value="POLY-BETA-1,6-N-ACETYL-D-GLUCOSAMINE SYNTHASE"/>
    <property type="match status" value="1"/>
</dbReference>
<dbReference type="CDD" id="cd06423">
    <property type="entry name" value="CESA_like"/>
    <property type="match status" value="1"/>
</dbReference>
<evidence type="ECO:0000313" key="6">
    <source>
        <dbReference type="EMBL" id="MTB72120.1"/>
    </source>
</evidence>
<reference evidence="6 7" key="1">
    <citation type="submission" date="2019-11" db="EMBL/GenBank/DDBJ databases">
        <title>Whole genome sequencing identifies a novel species of the genus Arsenicicoccus isolated from human blood.</title>
        <authorList>
            <person name="Jeong J.H."/>
            <person name="Kweon O.J."/>
            <person name="Kim H.R."/>
            <person name="Kim T.-H."/>
            <person name="Ha S.-M."/>
            <person name="Lee M.-K."/>
        </authorList>
    </citation>
    <scope>NUCLEOTIDE SEQUENCE [LARGE SCALE GENOMIC DNA]</scope>
    <source>
        <strain evidence="6 7">MKL-02</strain>
    </source>
</reference>
<comment type="caution">
    <text evidence="6">The sequence shown here is derived from an EMBL/GenBank/DDBJ whole genome shotgun (WGS) entry which is preliminary data.</text>
</comment>
<dbReference type="AlphaFoldDB" id="A0A6I3IQ83"/>
<keyword evidence="5" id="KW-0812">Transmembrane</keyword>
<proteinExistence type="inferred from homology"/>
<evidence type="ECO:0000256" key="3">
    <source>
        <dbReference type="ARBA" id="ARBA00022679"/>
    </source>
</evidence>
<keyword evidence="2" id="KW-0328">Glycosyltransferase</keyword>
<keyword evidence="3 6" id="KW-0808">Transferase</keyword>
<evidence type="ECO:0000256" key="1">
    <source>
        <dbReference type="ARBA" id="ARBA00006739"/>
    </source>
</evidence>
<evidence type="ECO:0000313" key="7">
    <source>
        <dbReference type="Proteomes" id="UP000431092"/>
    </source>
</evidence>
<keyword evidence="5" id="KW-0472">Membrane</keyword>
<dbReference type="Gene3D" id="3.90.550.10">
    <property type="entry name" value="Spore Coat Polysaccharide Biosynthesis Protein SpsA, Chain A"/>
    <property type="match status" value="1"/>
</dbReference>
<feature type="transmembrane region" description="Helical" evidence="5">
    <location>
        <begin position="315"/>
        <end position="335"/>
    </location>
</feature>